<dbReference type="AlphaFoldDB" id="A0A9P9CZZ7"/>
<keyword evidence="1" id="KW-0732">Signal</keyword>
<sequence length="101" mass="10688">MHFVSFWSLVGLASVAKSCLLPDEGGPQLPHLAGRENETAVPYAATVPIGSVDRFNGGNIPPRGLGSQPARTIISSVMTPQEVESALRGLVKKFGIDLYTP</sequence>
<reference evidence="2" key="1">
    <citation type="journal article" date="2021" name="Nat. Commun.">
        <title>Genetic determinants of endophytism in the Arabidopsis root mycobiome.</title>
        <authorList>
            <person name="Mesny F."/>
            <person name="Miyauchi S."/>
            <person name="Thiergart T."/>
            <person name="Pickel B."/>
            <person name="Atanasova L."/>
            <person name="Karlsson M."/>
            <person name="Huettel B."/>
            <person name="Barry K.W."/>
            <person name="Haridas S."/>
            <person name="Chen C."/>
            <person name="Bauer D."/>
            <person name="Andreopoulos W."/>
            <person name="Pangilinan J."/>
            <person name="LaButti K."/>
            <person name="Riley R."/>
            <person name="Lipzen A."/>
            <person name="Clum A."/>
            <person name="Drula E."/>
            <person name="Henrissat B."/>
            <person name="Kohler A."/>
            <person name="Grigoriev I.V."/>
            <person name="Martin F.M."/>
            <person name="Hacquard S."/>
        </authorList>
    </citation>
    <scope>NUCLEOTIDE SEQUENCE</scope>
    <source>
        <strain evidence="2">MPI-CAGE-AT-0147</strain>
    </source>
</reference>
<organism evidence="2 3">
    <name type="scientific">Dactylonectria macrodidyma</name>
    <dbReference type="NCBI Taxonomy" id="307937"/>
    <lineage>
        <taxon>Eukaryota</taxon>
        <taxon>Fungi</taxon>
        <taxon>Dikarya</taxon>
        <taxon>Ascomycota</taxon>
        <taxon>Pezizomycotina</taxon>
        <taxon>Sordariomycetes</taxon>
        <taxon>Hypocreomycetidae</taxon>
        <taxon>Hypocreales</taxon>
        <taxon>Nectriaceae</taxon>
        <taxon>Dactylonectria</taxon>
    </lineage>
</organism>
<protein>
    <submittedName>
        <fullName evidence="2">Uncharacterized protein</fullName>
    </submittedName>
</protein>
<name>A0A9P9CZZ7_9HYPO</name>
<evidence type="ECO:0000313" key="2">
    <source>
        <dbReference type="EMBL" id="KAH7109947.1"/>
    </source>
</evidence>
<evidence type="ECO:0000313" key="3">
    <source>
        <dbReference type="Proteomes" id="UP000738349"/>
    </source>
</evidence>
<feature type="chain" id="PRO_5040223763" evidence="1">
    <location>
        <begin position="19"/>
        <end position="101"/>
    </location>
</feature>
<proteinExistence type="predicted"/>
<keyword evidence="3" id="KW-1185">Reference proteome</keyword>
<accession>A0A9P9CZZ7</accession>
<comment type="caution">
    <text evidence="2">The sequence shown here is derived from an EMBL/GenBank/DDBJ whole genome shotgun (WGS) entry which is preliminary data.</text>
</comment>
<feature type="signal peptide" evidence="1">
    <location>
        <begin position="1"/>
        <end position="18"/>
    </location>
</feature>
<dbReference type="EMBL" id="JAGMUV010000048">
    <property type="protein sequence ID" value="KAH7109947.1"/>
    <property type="molecule type" value="Genomic_DNA"/>
</dbReference>
<dbReference type="Proteomes" id="UP000738349">
    <property type="component" value="Unassembled WGS sequence"/>
</dbReference>
<gene>
    <name evidence="2" type="ORF">EDB81DRAFT_894960</name>
</gene>
<evidence type="ECO:0000256" key="1">
    <source>
        <dbReference type="SAM" id="SignalP"/>
    </source>
</evidence>